<evidence type="ECO:0000259" key="2">
    <source>
        <dbReference type="Pfam" id="PF12550"/>
    </source>
</evidence>
<dbReference type="AlphaFoldDB" id="Q6CJF7"/>
<dbReference type="GeneID" id="2895551"/>
<dbReference type="Pfam" id="PF12550">
    <property type="entry name" value="GCR1_C"/>
    <property type="match status" value="1"/>
</dbReference>
<dbReference type="PaxDb" id="284590-Q6CJF7"/>
<evidence type="ECO:0000313" key="4">
    <source>
        <dbReference type="Proteomes" id="UP000000598"/>
    </source>
</evidence>
<dbReference type="EMBL" id="CR382126">
    <property type="protein sequence ID" value="CAG98640.1"/>
    <property type="molecule type" value="Genomic_DNA"/>
</dbReference>
<dbReference type="eggNOG" id="ENOG502S3WI">
    <property type="taxonomic scope" value="Eukaryota"/>
</dbReference>
<dbReference type="RefSeq" id="XP_455932.1">
    <property type="nucleotide sequence ID" value="XM_455932.1"/>
</dbReference>
<gene>
    <name evidence="3" type="ORF">KLLA0_F18997g</name>
</gene>
<feature type="domain" description="Transcription activator GCR1-like" evidence="2">
    <location>
        <begin position="294"/>
        <end position="370"/>
    </location>
</feature>
<evidence type="ECO:0000313" key="3">
    <source>
        <dbReference type="EMBL" id="CAG98640.1"/>
    </source>
</evidence>
<keyword evidence="4" id="KW-1185">Reference proteome</keyword>
<dbReference type="KEGG" id="kla:KLLA0_F18997g"/>
<dbReference type="InterPro" id="IPR022210">
    <property type="entry name" value="TF_GCR1-like"/>
</dbReference>
<dbReference type="InParanoid" id="Q6CJF7"/>
<feature type="compositionally biased region" description="Polar residues" evidence="1">
    <location>
        <begin position="21"/>
        <end position="39"/>
    </location>
</feature>
<proteinExistence type="predicted"/>
<protein>
    <submittedName>
        <fullName evidence="3">KLLA0F18997p</fullName>
    </submittedName>
</protein>
<organism evidence="3 4">
    <name type="scientific">Kluyveromyces lactis (strain ATCC 8585 / CBS 2359 / DSM 70799 / NBRC 1267 / NRRL Y-1140 / WM37)</name>
    <name type="common">Yeast</name>
    <name type="synonym">Candida sphaerica</name>
    <dbReference type="NCBI Taxonomy" id="284590"/>
    <lineage>
        <taxon>Eukaryota</taxon>
        <taxon>Fungi</taxon>
        <taxon>Dikarya</taxon>
        <taxon>Ascomycota</taxon>
        <taxon>Saccharomycotina</taxon>
        <taxon>Saccharomycetes</taxon>
        <taxon>Saccharomycetales</taxon>
        <taxon>Saccharomycetaceae</taxon>
        <taxon>Kluyveromyces</taxon>
    </lineage>
</organism>
<sequence length="400" mass="45666">MRTEQFSQLPQPIKKELEVTKFQSSKADPTSPIDSSDTLRIQQRQRHTQQDNLLNQEHFQGNTSVHYIPPSQYFMASENLSLHYNVQNLIAENQQLREYVNYLKQNLQYLFENPHLLKKSDTKLDAKPTKEYLSNSNTQDQAISTSISPLNSAKNIPSSGLSTSMEQLMDNMITYPFTFNHVTYPKSQLSQSVPSNATNSSKFDHATTSAYSKNSSGLDIAFNIAYEENTENLPRRMNTDTDHPQQLNINKQAKTMHAKKIGVASVSKGQQFKPPLSEDGKNYLVTDDGSLSIVMKNDLDSVYSIYNEFMQSLKPQIDSFVQDHGRSKLAKFQKKRTFQKRKAFCSFVETIVNSTSFTSEEILDIIDGIRAQNDHSVIWVCNNLNQLKMDLLKQRPDLAR</sequence>
<reference evidence="3 4" key="1">
    <citation type="journal article" date="2004" name="Nature">
        <title>Genome evolution in yeasts.</title>
        <authorList>
            <consortium name="Genolevures"/>
            <person name="Dujon B."/>
            <person name="Sherman D."/>
            <person name="Fischer G."/>
            <person name="Durrens P."/>
            <person name="Casaregola S."/>
            <person name="Lafontaine I."/>
            <person name="de Montigny J."/>
            <person name="Marck C."/>
            <person name="Neuveglise C."/>
            <person name="Talla E."/>
            <person name="Goffard N."/>
            <person name="Frangeul L."/>
            <person name="Aigle M."/>
            <person name="Anthouard V."/>
            <person name="Babour A."/>
            <person name="Barbe V."/>
            <person name="Barnay S."/>
            <person name="Blanchin S."/>
            <person name="Beckerich J.M."/>
            <person name="Beyne E."/>
            <person name="Bleykasten C."/>
            <person name="Boisrame A."/>
            <person name="Boyer J."/>
            <person name="Cattolico L."/>
            <person name="Confanioleri F."/>
            <person name="de Daruvar A."/>
            <person name="Despons L."/>
            <person name="Fabre E."/>
            <person name="Fairhead C."/>
            <person name="Ferry-Dumazet H."/>
            <person name="Groppi A."/>
            <person name="Hantraye F."/>
            <person name="Hennequin C."/>
            <person name="Jauniaux N."/>
            <person name="Joyet P."/>
            <person name="Kachouri R."/>
            <person name="Kerrest A."/>
            <person name="Koszul R."/>
            <person name="Lemaire M."/>
            <person name="Lesur I."/>
            <person name="Ma L."/>
            <person name="Muller H."/>
            <person name="Nicaud J.M."/>
            <person name="Nikolski M."/>
            <person name="Oztas S."/>
            <person name="Ozier-Kalogeropoulos O."/>
            <person name="Pellenz S."/>
            <person name="Potier S."/>
            <person name="Richard G.F."/>
            <person name="Straub M.L."/>
            <person name="Suleau A."/>
            <person name="Swennene D."/>
            <person name="Tekaia F."/>
            <person name="Wesolowski-Louvel M."/>
            <person name="Westhof E."/>
            <person name="Wirth B."/>
            <person name="Zeniou-Meyer M."/>
            <person name="Zivanovic I."/>
            <person name="Bolotin-Fukuhara M."/>
            <person name="Thierry A."/>
            <person name="Bouchier C."/>
            <person name="Caudron B."/>
            <person name="Scarpelli C."/>
            <person name="Gaillardin C."/>
            <person name="Weissenbach J."/>
            <person name="Wincker P."/>
            <person name="Souciet J.L."/>
        </authorList>
    </citation>
    <scope>NUCLEOTIDE SEQUENCE [LARGE SCALE GENOMIC DNA]</scope>
    <source>
        <strain evidence="4">ATCC 8585 / CBS 2359 / DSM 70799 / NBRC 1267 / NRRL Y-1140 / WM37</strain>
    </source>
</reference>
<name>Q6CJF7_KLULA</name>
<dbReference type="Proteomes" id="UP000000598">
    <property type="component" value="Chromosome F"/>
</dbReference>
<feature type="region of interest" description="Disordered" evidence="1">
    <location>
        <begin position="18"/>
        <end position="39"/>
    </location>
</feature>
<dbReference type="HOGENOM" id="CLU_688997_0_0_1"/>
<accession>Q6CJF7</accession>
<evidence type="ECO:0000256" key="1">
    <source>
        <dbReference type="SAM" id="MobiDB-lite"/>
    </source>
</evidence>
<dbReference type="STRING" id="284590.Q6CJF7"/>